<feature type="domain" description="PurM-like N-terminal" evidence="2">
    <location>
        <begin position="38"/>
        <end position="135"/>
    </location>
</feature>
<dbReference type="InterPro" id="IPR016188">
    <property type="entry name" value="PurM-like_N"/>
</dbReference>
<comment type="similarity">
    <text evidence="1">Belongs to the HypE family.</text>
</comment>
<dbReference type="EMBL" id="MRZU01000002">
    <property type="protein sequence ID" value="OUJ19544.1"/>
    <property type="molecule type" value="Genomic_DNA"/>
</dbReference>
<proteinExistence type="inferred from homology"/>
<dbReference type="SUPFAM" id="SSF56042">
    <property type="entry name" value="PurM C-terminal domain-like"/>
    <property type="match status" value="1"/>
</dbReference>
<keyword evidence="5" id="KW-1185">Reference proteome</keyword>
<feature type="domain" description="PurM-like C-terminal" evidence="3">
    <location>
        <begin position="161"/>
        <end position="314"/>
    </location>
</feature>
<dbReference type="InterPro" id="IPR036921">
    <property type="entry name" value="PurM-like_N_sf"/>
</dbReference>
<evidence type="ECO:0000256" key="1">
    <source>
        <dbReference type="ARBA" id="ARBA00006243"/>
    </source>
</evidence>
<dbReference type="CDD" id="cd06061">
    <property type="entry name" value="PurM-like1"/>
    <property type="match status" value="1"/>
</dbReference>
<dbReference type="SUPFAM" id="SSF55326">
    <property type="entry name" value="PurM N-terminal domain-like"/>
    <property type="match status" value="1"/>
</dbReference>
<dbReference type="InterPro" id="IPR011854">
    <property type="entry name" value="HypE"/>
</dbReference>
<dbReference type="RefSeq" id="WP_086636635.1">
    <property type="nucleotide sequence ID" value="NZ_MRZU01000002.1"/>
</dbReference>
<dbReference type="AlphaFoldDB" id="A0A1Y3GH82"/>
<organism evidence="4 5">
    <name type="scientific">Methanonatronarchaeum thermophilum</name>
    <dbReference type="NCBI Taxonomy" id="1927129"/>
    <lineage>
        <taxon>Archaea</taxon>
        <taxon>Methanobacteriati</taxon>
        <taxon>Methanobacteriota</taxon>
        <taxon>Methanonatronarchaeia</taxon>
        <taxon>Methanonatronarchaeales</taxon>
        <taxon>Methanonatronarchaeaceae</taxon>
        <taxon>Methanonatronarchaeum</taxon>
    </lineage>
</organism>
<evidence type="ECO:0000259" key="3">
    <source>
        <dbReference type="Pfam" id="PF02769"/>
    </source>
</evidence>
<dbReference type="OrthoDB" id="31494at2157"/>
<dbReference type="Gene3D" id="3.90.650.10">
    <property type="entry name" value="PurM-like C-terminal domain"/>
    <property type="match status" value="1"/>
</dbReference>
<gene>
    <name evidence="4" type="ORF">AMET1_0215</name>
</gene>
<accession>A0A1Y3GH82</accession>
<evidence type="ECO:0000313" key="4">
    <source>
        <dbReference type="EMBL" id="OUJ19544.1"/>
    </source>
</evidence>
<dbReference type="Pfam" id="PF02769">
    <property type="entry name" value="AIRS_C"/>
    <property type="match status" value="1"/>
</dbReference>
<dbReference type="GO" id="GO:0051604">
    <property type="term" value="P:protein maturation"/>
    <property type="evidence" value="ECO:0007669"/>
    <property type="project" value="TreeGrafter"/>
</dbReference>
<reference evidence="4 5" key="1">
    <citation type="submission" date="2016-12" db="EMBL/GenBank/DDBJ databases">
        <title>Discovery of methanogenic haloarchaea.</title>
        <authorList>
            <person name="Sorokin D.Y."/>
            <person name="Makarova K.S."/>
            <person name="Abbas B."/>
            <person name="Ferrer M."/>
            <person name="Golyshin P.N."/>
        </authorList>
    </citation>
    <scope>NUCLEOTIDE SEQUENCE [LARGE SCALE GENOMIC DNA]</scope>
    <source>
        <strain evidence="4">AMET1</strain>
    </source>
</reference>
<dbReference type="PIRSF" id="PIRSF005644">
    <property type="entry name" value="Hdrgns_mtr_HypE"/>
    <property type="match status" value="1"/>
</dbReference>
<name>A0A1Y3GH82_9EURY</name>
<dbReference type="PANTHER" id="PTHR30303:SF4">
    <property type="entry name" value="HYDROGENASE EXPRESSION_FORMATION PROTEIN HYPE"/>
    <property type="match status" value="1"/>
</dbReference>
<dbReference type="Gene3D" id="3.30.1330.10">
    <property type="entry name" value="PurM-like, N-terminal domain"/>
    <property type="match status" value="1"/>
</dbReference>
<protein>
    <submittedName>
        <fullName evidence="4">Hydrogenase maturation factor HypE</fullName>
    </submittedName>
</protein>
<evidence type="ECO:0000313" key="5">
    <source>
        <dbReference type="Proteomes" id="UP000195137"/>
    </source>
</evidence>
<dbReference type="PANTHER" id="PTHR30303">
    <property type="entry name" value="HYDROGENASE ISOENZYMES FORMATION PROTEIN HYPE"/>
    <property type="match status" value="1"/>
</dbReference>
<dbReference type="Pfam" id="PF00586">
    <property type="entry name" value="AIRS"/>
    <property type="match status" value="1"/>
</dbReference>
<sequence>MNGLPPVGKVDRELFEKTIYNKLGAKNKKVLIGPEHGVDASAIKINKNKAMVISEDPTFSMPSIQNQFGWAVVHICASDVAVLGVDPELMTICLLLPPETEDSQFQQIWNQIHTECKKHNITIVGGHTGVYPGIPAPLNGGGTVIGYGNPKDLTPPSNAQTGDKIIMTKGPAIEATGILAHKSEKQLKTKYNTKLIEKAKKRYHDMTVLKDAAIARKHSNAMHDATEGGIINGIHEITQASKKGCKIHKNKIPIPPEIKAVCNHHNINPLTSISEGTLLLTCPPKNTNKIQKNLKKNNIQSWIIGEITPQKNGTKIINKNGQEKQLKPVKTDPFWKTFFKKQPEK</sequence>
<dbReference type="InterPro" id="IPR010918">
    <property type="entry name" value="PurM-like_C_dom"/>
</dbReference>
<comment type="caution">
    <text evidence="4">The sequence shown here is derived from an EMBL/GenBank/DDBJ whole genome shotgun (WGS) entry which is preliminary data.</text>
</comment>
<dbReference type="Proteomes" id="UP000195137">
    <property type="component" value="Unassembled WGS sequence"/>
</dbReference>
<dbReference type="InterPro" id="IPR036676">
    <property type="entry name" value="PurM-like_C_sf"/>
</dbReference>
<evidence type="ECO:0000259" key="2">
    <source>
        <dbReference type="Pfam" id="PF00586"/>
    </source>
</evidence>